<dbReference type="SUPFAM" id="SSF52980">
    <property type="entry name" value="Restriction endonuclease-like"/>
    <property type="match status" value="1"/>
</dbReference>
<evidence type="ECO:0008006" key="3">
    <source>
        <dbReference type="Google" id="ProtNLM"/>
    </source>
</evidence>
<comment type="caution">
    <text evidence="1">The sequence shown here is derived from an EMBL/GenBank/DDBJ whole genome shotgun (WGS) entry which is preliminary data.</text>
</comment>
<evidence type="ECO:0000313" key="2">
    <source>
        <dbReference type="Proteomes" id="UP001285352"/>
    </source>
</evidence>
<dbReference type="RefSeq" id="WP_319973972.1">
    <property type="nucleotide sequence ID" value="NZ_JAXAVU010000004.1"/>
</dbReference>
<reference evidence="1 2" key="1">
    <citation type="submission" date="2023-11" db="EMBL/GenBank/DDBJ databases">
        <title>Lentzea sokolovensis, sp. nov., Lentzea kristufkii, sp. nov., and Lentzea miocenensis, sp. nov., rare actinobacteria from Sokolov Coal Basin, Miocene lacustrine sediment, Czech Republic.</title>
        <authorList>
            <person name="Lara A."/>
            <person name="Kotroba L."/>
            <person name="Nouioui I."/>
            <person name="Neumann-Schaal M."/>
            <person name="Mast Y."/>
            <person name="Chronakova A."/>
        </authorList>
    </citation>
    <scope>NUCLEOTIDE SEQUENCE [LARGE SCALE GENOMIC DNA]</scope>
    <source>
        <strain evidence="1 2">BCCO 10_0061</strain>
    </source>
</reference>
<proteinExistence type="predicted"/>
<dbReference type="EMBL" id="JAXAVU010000004">
    <property type="protein sequence ID" value="MDX8141651.1"/>
    <property type="molecule type" value="Genomic_DNA"/>
</dbReference>
<sequence length="177" mass="18852">MTLDPGVVRGHLDSAASAMDTDAQGKAYEKLIVYLFESTPGCLVEPNIISPFGSEQVDVAVGNLRFTDGPALLPATFLVECKDWSRPVDSGTLGYFINTLANRSVEVGLMVAAQGITGDPHDLSYAHSLLIQASARRIRVLVITTDEVAALTSTADFVELLNRRHLRAVASGVGVPV</sequence>
<name>A0ABU4UQD3_9PSEU</name>
<dbReference type="InterPro" id="IPR011335">
    <property type="entry name" value="Restrct_endonuc-II-like"/>
</dbReference>
<protein>
    <recommendedName>
        <fullName evidence="3">Restriction endonuclease type IV Mrr domain-containing protein</fullName>
    </recommendedName>
</protein>
<accession>A0ABU4UQD3</accession>
<keyword evidence="2" id="KW-1185">Reference proteome</keyword>
<dbReference type="Proteomes" id="UP001285352">
    <property type="component" value="Unassembled WGS sequence"/>
</dbReference>
<gene>
    <name evidence="1" type="ORF">SK854_05980</name>
</gene>
<organism evidence="1 2">
    <name type="scientific">Lentzea sokolovensis</name>
    <dbReference type="NCBI Taxonomy" id="3095429"/>
    <lineage>
        <taxon>Bacteria</taxon>
        <taxon>Bacillati</taxon>
        <taxon>Actinomycetota</taxon>
        <taxon>Actinomycetes</taxon>
        <taxon>Pseudonocardiales</taxon>
        <taxon>Pseudonocardiaceae</taxon>
        <taxon>Lentzea</taxon>
    </lineage>
</organism>
<evidence type="ECO:0000313" key="1">
    <source>
        <dbReference type="EMBL" id="MDX8141651.1"/>
    </source>
</evidence>